<dbReference type="SUPFAM" id="SSF51735">
    <property type="entry name" value="NAD(P)-binding Rossmann-fold domains"/>
    <property type="match status" value="1"/>
</dbReference>
<gene>
    <name evidence="2" type="ORF">AQJ11_24920</name>
</gene>
<dbReference type="EMBL" id="LMWP01000027">
    <property type="protein sequence ID" value="KUN22762.1"/>
    <property type="molecule type" value="Genomic_DNA"/>
</dbReference>
<dbReference type="AlphaFoldDB" id="A0A101Q3T8"/>
<proteinExistence type="inferred from homology"/>
<dbReference type="GO" id="GO:0016616">
    <property type="term" value="F:oxidoreductase activity, acting on the CH-OH group of donors, NAD or NADP as acceptor"/>
    <property type="evidence" value="ECO:0007669"/>
    <property type="project" value="TreeGrafter"/>
</dbReference>
<comment type="similarity">
    <text evidence="1">Belongs to the short-chain dehydrogenases/reductases (SDR) family.</text>
</comment>
<dbReference type="InterPro" id="IPR036291">
    <property type="entry name" value="NAD(P)-bd_dom_sf"/>
</dbReference>
<dbReference type="Proteomes" id="UP000053398">
    <property type="component" value="Unassembled WGS sequence"/>
</dbReference>
<reference evidence="2 3" key="1">
    <citation type="submission" date="2015-10" db="EMBL/GenBank/DDBJ databases">
        <title>Draft genome sequence of Streptomyces corchorusii DSM 40340, type strain for the species Streptomyces corchorusii.</title>
        <authorList>
            <person name="Ruckert C."/>
            <person name="Winkler A."/>
            <person name="Kalinowski J."/>
            <person name="Kampfer P."/>
            <person name="Glaeser S."/>
        </authorList>
    </citation>
    <scope>NUCLEOTIDE SEQUENCE [LARGE SCALE GENOMIC DNA]</scope>
    <source>
        <strain evidence="2 3">DSM 40340</strain>
    </source>
</reference>
<dbReference type="Gene3D" id="3.40.50.720">
    <property type="entry name" value="NAD(P)-binding Rossmann-like Domain"/>
    <property type="match status" value="1"/>
</dbReference>
<dbReference type="PANTHER" id="PTHR42760:SF123">
    <property type="entry name" value="OXIDOREDUCTASE"/>
    <property type="match status" value="1"/>
</dbReference>
<keyword evidence="3" id="KW-1185">Reference proteome</keyword>
<evidence type="ECO:0000313" key="3">
    <source>
        <dbReference type="Proteomes" id="UP000053398"/>
    </source>
</evidence>
<name>A0A101Q3T8_STRCK</name>
<accession>A0A101Q3T8</accession>
<comment type="caution">
    <text evidence="2">The sequence shown here is derived from an EMBL/GenBank/DDBJ whole genome shotgun (WGS) entry which is preliminary data.</text>
</comment>
<organism evidence="2 3">
    <name type="scientific">Streptomyces corchorusii</name>
    <name type="common">Streptomyces chibaensis</name>
    <dbReference type="NCBI Taxonomy" id="1903"/>
    <lineage>
        <taxon>Bacteria</taxon>
        <taxon>Bacillati</taxon>
        <taxon>Actinomycetota</taxon>
        <taxon>Actinomycetes</taxon>
        <taxon>Kitasatosporales</taxon>
        <taxon>Streptomycetaceae</taxon>
        <taxon>Streptomyces</taxon>
    </lineage>
</organism>
<dbReference type="RefSeq" id="WP_059264439.1">
    <property type="nucleotide sequence ID" value="NZ_KQ948359.1"/>
</dbReference>
<dbReference type="GO" id="GO:0030497">
    <property type="term" value="P:fatty acid elongation"/>
    <property type="evidence" value="ECO:0007669"/>
    <property type="project" value="TreeGrafter"/>
</dbReference>
<sequence length="224" mass="22897">MGHASTSTARVVLVTGAGDLAAAVVGSLAEHGAHMALAGPDAEQAHRAAPSAAQLLALPCGPDDLAALGRAVDTVVDRLGRLDHLVNLVAAPSSPGPLMEMDPLALRDILHSAFVAPLACVQRAYWRWMALYGGSVVNVVAARARGGSQDVALAGLTELTEWLAAELAPRVDVHTLVPGPSLDTGAYQAGAAEAVCGLLTRRTDSTHGPVLVLSGDSVCPSRAW</sequence>
<protein>
    <submittedName>
        <fullName evidence="2">3-ketoacyl-ACP reductase</fullName>
    </submittedName>
</protein>
<dbReference type="PANTHER" id="PTHR42760">
    <property type="entry name" value="SHORT-CHAIN DEHYDROGENASES/REDUCTASES FAMILY MEMBER"/>
    <property type="match status" value="1"/>
</dbReference>
<dbReference type="InterPro" id="IPR002347">
    <property type="entry name" value="SDR_fam"/>
</dbReference>
<evidence type="ECO:0000313" key="2">
    <source>
        <dbReference type="EMBL" id="KUN22762.1"/>
    </source>
</evidence>
<evidence type="ECO:0000256" key="1">
    <source>
        <dbReference type="ARBA" id="ARBA00006484"/>
    </source>
</evidence>
<dbReference type="Pfam" id="PF00106">
    <property type="entry name" value="adh_short"/>
    <property type="match status" value="1"/>
</dbReference>
<dbReference type="CDD" id="cd05233">
    <property type="entry name" value="SDR_c"/>
    <property type="match status" value="1"/>
</dbReference>